<feature type="compositionally biased region" description="Low complexity" evidence="14">
    <location>
        <begin position="96"/>
        <end position="115"/>
    </location>
</feature>
<dbReference type="EC" id="6.3.2.25" evidence="11"/>
<dbReference type="InParanoid" id="D3B3F3"/>
<dbReference type="PANTHER" id="PTHR46570">
    <property type="entry name" value="TUBULIN--TYROSINE LIGASE"/>
    <property type="match status" value="1"/>
</dbReference>
<dbReference type="RefSeq" id="XP_020435968.1">
    <property type="nucleotide sequence ID" value="XM_020573896.1"/>
</dbReference>
<dbReference type="EMBL" id="ADBJ01000010">
    <property type="protein sequence ID" value="EFA83851.1"/>
    <property type="molecule type" value="Genomic_DNA"/>
</dbReference>
<dbReference type="OMA" id="LTNFCYQ"/>
<dbReference type="GO" id="GO:0000226">
    <property type="term" value="P:microtubule cytoskeleton organization"/>
    <property type="evidence" value="ECO:0007669"/>
    <property type="project" value="TreeGrafter"/>
</dbReference>
<reference evidence="15 16" key="1">
    <citation type="journal article" date="2011" name="Genome Res.">
        <title>Phylogeny-wide analysis of social amoeba genomes highlights ancient origins for complex intercellular communication.</title>
        <authorList>
            <person name="Heidel A.J."/>
            <person name="Lawal H.M."/>
            <person name="Felder M."/>
            <person name="Schilde C."/>
            <person name="Helps N.R."/>
            <person name="Tunggal B."/>
            <person name="Rivero F."/>
            <person name="John U."/>
            <person name="Schleicher M."/>
            <person name="Eichinger L."/>
            <person name="Platzer M."/>
            <person name="Noegel A.A."/>
            <person name="Schaap P."/>
            <person name="Gloeckner G."/>
        </authorList>
    </citation>
    <scope>NUCLEOTIDE SEQUENCE [LARGE SCALE GENOMIC DNA]</scope>
    <source>
        <strain evidence="16">ATCC 26659 / Pp 5 / PN500</strain>
    </source>
</reference>
<keyword evidence="8" id="KW-0460">Magnesium</keyword>
<evidence type="ECO:0000256" key="12">
    <source>
        <dbReference type="ARBA" id="ARBA00041021"/>
    </source>
</evidence>
<evidence type="ECO:0000256" key="7">
    <source>
        <dbReference type="ARBA" id="ARBA00022840"/>
    </source>
</evidence>
<evidence type="ECO:0000256" key="3">
    <source>
        <dbReference type="ARBA" id="ARBA00006820"/>
    </source>
</evidence>
<evidence type="ECO:0000256" key="10">
    <source>
        <dbReference type="ARBA" id="ARBA00037791"/>
    </source>
</evidence>
<keyword evidence="5" id="KW-0436">Ligase</keyword>
<evidence type="ECO:0000313" key="15">
    <source>
        <dbReference type="EMBL" id="EFA83851.1"/>
    </source>
</evidence>
<organism evidence="15 16">
    <name type="scientific">Heterostelium pallidum (strain ATCC 26659 / Pp 5 / PN500)</name>
    <name type="common">Cellular slime mold</name>
    <name type="synonym">Polysphondylium pallidum</name>
    <dbReference type="NCBI Taxonomy" id="670386"/>
    <lineage>
        <taxon>Eukaryota</taxon>
        <taxon>Amoebozoa</taxon>
        <taxon>Evosea</taxon>
        <taxon>Eumycetozoa</taxon>
        <taxon>Dictyostelia</taxon>
        <taxon>Acytosteliales</taxon>
        <taxon>Acytosteliaceae</taxon>
        <taxon>Heterostelium</taxon>
    </lineage>
</organism>
<feature type="region of interest" description="Disordered" evidence="14">
    <location>
        <begin position="96"/>
        <end position="129"/>
    </location>
</feature>
<evidence type="ECO:0000256" key="11">
    <source>
        <dbReference type="ARBA" id="ARBA00038960"/>
    </source>
</evidence>
<evidence type="ECO:0000256" key="6">
    <source>
        <dbReference type="ARBA" id="ARBA00022741"/>
    </source>
</evidence>
<evidence type="ECO:0000256" key="4">
    <source>
        <dbReference type="ARBA" id="ARBA00011245"/>
    </source>
</evidence>
<evidence type="ECO:0000256" key="5">
    <source>
        <dbReference type="ARBA" id="ARBA00022598"/>
    </source>
</evidence>
<dbReference type="SUPFAM" id="SSF56059">
    <property type="entry name" value="Glutathione synthetase ATP-binding domain-like"/>
    <property type="match status" value="1"/>
</dbReference>
<dbReference type="PROSITE" id="PS51221">
    <property type="entry name" value="TTL"/>
    <property type="match status" value="1"/>
</dbReference>
<dbReference type="AlphaFoldDB" id="D3B3F3"/>
<keyword evidence="9" id="KW-0630">Potassium</keyword>
<dbReference type="GO" id="GO:0004835">
    <property type="term" value="F:tubulin-tyrosine ligase activity"/>
    <property type="evidence" value="ECO:0007669"/>
    <property type="project" value="UniProtKB-EC"/>
</dbReference>
<dbReference type="STRING" id="670386.D3B3F3"/>
<comment type="cofactor">
    <cofactor evidence="2">
        <name>K(+)</name>
        <dbReference type="ChEBI" id="CHEBI:29103"/>
    </cofactor>
</comment>
<evidence type="ECO:0000256" key="13">
    <source>
        <dbReference type="ARBA" id="ARBA00047950"/>
    </source>
</evidence>
<dbReference type="GeneID" id="31358444"/>
<evidence type="ECO:0000256" key="8">
    <source>
        <dbReference type="ARBA" id="ARBA00022842"/>
    </source>
</evidence>
<keyword evidence="6" id="KW-0547">Nucleotide-binding</keyword>
<protein>
    <recommendedName>
        <fullName evidence="12">Tubulin--tyrosine ligase</fullName>
        <ecNumber evidence="11">6.3.2.25</ecNumber>
    </recommendedName>
</protein>
<comment type="function">
    <text evidence="10">Catalyzes the post-translational addition of a tyrosine to the C-terminal end of detyrosinated alpha-tubulin.</text>
</comment>
<dbReference type="InterPro" id="IPR052492">
    <property type="entry name" value="Tubulin-tyrosine_ligase"/>
</dbReference>
<comment type="caution">
    <text evidence="15">The sequence shown here is derived from an EMBL/GenBank/DDBJ whole genome shotgun (WGS) entry which is preliminary data.</text>
</comment>
<evidence type="ECO:0000256" key="9">
    <source>
        <dbReference type="ARBA" id="ARBA00022958"/>
    </source>
</evidence>
<evidence type="ECO:0000256" key="1">
    <source>
        <dbReference type="ARBA" id="ARBA00001946"/>
    </source>
</evidence>
<dbReference type="Proteomes" id="UP000001396">
    <property type="component" value="Unassembled WGS sequence"/>
</dbReference>
<evidence type="ECO:0000256" key="14">
    <source>
        <dbReference type="SAM" id="MobiDB-lite"/>
    </source>
</evidence>
<dbReference type="PANTHER" id="PTHR46570:SF1">
    <property type="entry name" value="TUBULIN--TYROSINE LIGASE"/>
    <property type="match status" value="1"/>
</dbReference>
<dbReference type="Pfam" id="PF03133">
    <property type="entry name" value="TTL"/>
    <property type="match status" value="2"/>
</dbReference>
<dbReference type="FunCoup" id="D3B3F3">
    <property type="interactions" value="1"/>
</dbReference>
<keyword evidence="7" id="KW-0067">ATP-binding</keyword>
<evidence type="ECO:0000256" key="2">
    <source>
        <dbReference type="ARBA" id="ARBA00001958"/>
    </source>
</evidence>
<dbReference type="Gene3D" id="3.30.470.20">
    <property type="entry name" value="ATP-grasp fold, B domain"/>
    <property type="match status" value="1"/>
</dbReference>
<name>D3B3F3_HETP5</name>
<dbReference type="GO" id="GO:0005876">
    <property type="term" value="C:spindle microtubule"/>
    <property type="evidence" value="ECO:0007669"/>
    <property type="project" value="TreeGrafter"/>
</dbReference>
<evidence type="ECO:0000313" key="16">
    <source>
        <dbReference type="Proteomes" id="UP000001396"/>
    </source>
</evidence>
<comment type="catalytic activity">
    <reaction evidence="13">
        <text>C-terminal L-alpha-aminoacyl-L-glutamyl-L-glutamyl-[tubulin] + L-tyrosine + ATP = C-terminal L-alpha-aminoacyl-L-glutamyl-L-glutamyl-L-tyrosyl-[tubulin] + ADP + phosphate + H(+)</text>
        <dbReference type="Rhea" id="RHEA:17605"/>
        <dbReference type="Rhea" id="RHEA-COMP:16434"/>
        <dbReference type="Rhea" id="RHEA-COMP:16435"/>
        <dbReference type="ChEBI" id="CHEBI:15378"/>
        <dbReference type="ChEBI" id="CHEBI:30616"/>
        <dbReference type="ChEBI" id="CHEBI:43474"/>
        <dbReference type="ChEBI" id="CHEBI:58315"/>
        <dbReference type="ChEBI" id="CHEBI:149554"/>
        <dbReference type="ChEBI" id="CHEBI:149555"/>
        <dbReference type="ChEBI" id="CHEBI:456216"/>
        <dbReference type="EC" id="6.3.2.25"/>
    </reaction>
</comment>
<gene>
    <name evidence="15" type="ORF">PPL_02921</name>
</gene>
<comment type="cofactor">
    <cofactor evidence="1">
        <name>Mg(2+)</name>
        <dbReference type="ChEBI" id="CHEBI:18420"/>
    </cofactor>
</comment>
<keyword evidence="16" id="KW-1185">Reference proteome</keyword>
<comment type="subunit">
    <text evidence="4">Monomer.</text>
</comment>
<dbReference type="GO" id="GO:0005524">
    <property type="term" value="F:ATP binding"/>
    <property type="evidence" value="ECO:0007669"/>
    <property type="project" value="UniProtKB-KW"/>
</dbReference>
<comment type="similarity">
    <text evidence="3">Belongs to the tubulin--tyrosine ligase family.</text>
</comment>
<accession>D3B3F3</accession>
<dbReference type="InterPro" id="IPR004344">
    <property type="entry name" value="TTL/TTLL_fam"/>
</dbReference>
<proteinExistence type="inferred from homology"/>
<sequence>MVYGYDIQSRLTYYRLLDDLYLSKNSKWRRVTSQTAPVGETLQDTLKLANENNSEVSDDVDVPLVLTNLTIEYNRGYTFIRKGRDDAERERYQLELEQGQNQQQQDTTPTTPLEDVTSPIITIDNDNENEGGDSLLLPSGSYSKVTESTTGFIPRRISSYAIIRNAISGYQLLTDKFNLTRNLMNSNYLVPCILIERSQIIDAYQIDIEKAKLEKDKVWFLKDPLLNKSQGIELFNSIDDALAHCNPKKRYILQREIIPSLINNFKFDVRINVLFVFTATSKRLYMFNEGVIRCTNTKYKDGSLDKQQQFTNFCYQLSLNPEFDNIMPLSEWDRDGSRFKELEGAVLDVFKPFWSRLNFLKHSGFTLLGLDFIFDRDDKPYLLEVNYSPSMFIQSHEKVASICRRAISQLPYITLEPLLEGKPYATDTDWNLIRSEIDNSENNNNNVDEDFDLFN</sequence>